<dbReference type="Proteomes" id="UP000717996">
    <property type="component" value="Unassembled WGS sequence"/>
</dbReference>
<organism evidence="1 2">
    <name type="scientific">Rhizopus oryzae</name>
    <name type="common">Mucormycosis agent</name>
    <name type="synonym">Rhizopus arrhizus var. delemar</name>
    <dbReference type="NCBI Taxonomy" id="64495"/>
    <lineage>
        <taxon>Eukaryota</taxon>
        <taxon>Fungi</taxon>
        <taxon>Fungi incertae sedis</taxon>
        <taxon>Mucoromycota</taxon>
        <taxon>Mucoromycotina</taxon>
        <taxon>Mucoromycetes</taxon>
        <taxon>Mucorales</taxon>
        <taxon>Mucorineae</taxon>
        <taxon>Rhizopodaceae</taxon>
        <taxon>Rhizopus</taxon>
    </lineage>
</organism>
<sequence length="183" mass="20870">MAFVYDDGFGNAVDESEHHVLDMDVDEYTFPLHSVTDYNKCMALKLLEQEKVNNTARSDESAYKLANSAKRRLYADYGNKQKEDLFFLVYEKNLTAGKAAKQLEIPRRAGYNWLEKDQECPNDEIQPKWSKATRTSGKSLLLNDAHKKHLIKFVDDNPSSPLDAMLDDLTGNFEDLSLPTTTL</sequence>
<name>A0A9P6YJ91_RHIOR</name>
<evidence type="ECO:0000313" key="1">
    <source>
        <dbReference type="EMBL" id="KAG1549854.1"/>
    </source>
</evidence>
<dbReference type="EMBL" id="JAANIT010000252">
    <property type="protein sequence ID" value="KAG1549854.1"/>
    <property type="molecule type" value="Genomic_DNA"/>
</dbReference>
<evidence type="ECO:0000313" key="2">
    <source>
        <dbReference type="Proteomes" id="UP000717996"/>
    </source>
</evidence>
<dbReference type="AlphaFoldDB" id="A0A9P6YJ91"/>
<gene>
    <name evidence="1" type="ORF">G6F51_002805</name>
</gene>
<evidence type="ECO:0008006" key="3">
    <source>
        <dbReference type="Google" id="ProtNLM"/>
    </source>
</evidence>
<proteinExistence type="predicted"/>
<comment type="caution">
    <text evidence="1">The sequence shown here is derived from an EMBL/GenBank/DDBJ whole genome shotgun (WGS) entry which is preliminary data.</text>
</comment>
<accession>A0A9P6YJ91</accession>
<protein>
    <recommendedName>
        <fullName evidence="3">Homeodomain-like DNA binding domain-containing transcription factor</fullName>
    </recommendedName>
</protein>
<reference evidence="1" key="1">
    <citation type="journal article" date="2020" name="Microb. Genom.">
        <title>Genetic diversity of clinical and environmental Mucorales isolates obtained from an investigation of mucormycosis cases among solid organ transplant recipients.</title>
        <authorList>
            <person name="Nguyen M.H."/>
            <person name="Kaul D."/>
            <person name="Muto C."/>
            <person name="Cheng S.J."/>
            <person name="Richter R.A."/>
            <person name="Bruno V.M."/>
            <person name="Liu G."/>
            <person name="Beyhan S."/>
            <person name="Sundermann A.J."/>
            <person name="Mounaud S."/>
            <person name="Pasculle A.W."/>
            <person name="Nierman W.C."/>
            <person name="Driscoll E."/>
            <person name="Cumbie R."/>
            <person name="Clancy C.J."/>
            <person name="Dupont C.L."/>
        </authorList>
    </citation>
    <scope>NUCLEOTIDE SEQUENCE</scope>
    <source>
        <strain evidence="1">GL16</strain>
    </source>
</reference>
<dbReference type="OrthoDB" id="2282487at2759"/>
<dbReference type="OMA" id="LMNIPRR"/>